<keyword evidence="4" id="KW-1003">Cell membrane</keyword>
<feature type="transmembrane region" description="Helical" evidence="8">
    <location>
        <begin position="113"/>
        <end position="132"/>
    </location>
</feature>
<comment type="caution">
    <text evidence="9">The sequence shown here is derived from an EMBL/GenBank/DDBJ whole genome shotgun (WGS) entry which is preliminary data.</text>
</comment>
<dbReference type="GO" id="GO:0033214">
    <property type="term" value="P:siderophore-iron import into cell"/>
    <property type="evidence" value="ECO:0007669"/>
    <property type="project" value="TreeGrafter"/>
</dbReference>
<dbReference type="InterPro" id="IPR000522">
    <property type="entry name" value="ABC_transptr_permease_BtuC"/>
</dbReference>
<evidence type="ECO:0000256" key="6">
    <source>
        <dbReference type="ARBA" id="ARBA00022989"/>
    </source>
</evidence>
<keyword evidence="6 8" id="KW-1133">Transmembrane helix</keyword>
<keyword evidence="7 8" id="KW-0472">Membrane</keyword>
<evidence type="ECO:0000256" key="4">
    <source>
        <dbReference type="ARBA" id="ARBA00022475"/>
    </source>
</evidence>
<keyword evidence="10" id="KW-1185">Reference proteome</keyword>
<comment type="similarity">
    <text evidence="2">Belongs to the binding-protein-dependent transport system permease family. FecCD subfamily.</text>
</comment>
<name>A0A3M0GB08_9ACTN</name>
<dbReference type="CDD" id="cd06550">
    <property type="entry name" value="TM_ABC_iron-siderophores_like"/>
    <property type="match status" value="1"/>
</dbReference>
<dbReference type="GO" id="GO:0005886">
    <property type="term" value="C:plasma membrane"/>
    <property type="evidence" value="ECO:0007669"/>
    <property type="project" value="UniProtKB-SubCell"/>
</dbReference>
<evidence type="ECO:0000256" key="1">
    <source>
        <dbReference type="ARBA" id="ARBA00004651"/>
    </source>
</evidence>
<evidence type="ECO:0000313" key="9">
    <source>
        <dbReference type="EMBL" id="RMB58169.1"/>
    </source>
</evidence>
<dbReference type="SUPFAM" id="SSF81345">
    <property type="entry name" value="ABC transporter involved in vitamin B12 uptake, BtuC"/>
    <property type="match status" value="1"/>
</dbReference>
<dbReference type="EMBL" id="REFW01000004">
    <property type="protein sequence ID" value="RMB58169.1"/>
    <property type="molecule type" value="Genomic_DNA"/>
</dbReference>
<dbReference type="PANTHER" id="PTHR30472">
    <property type="entry name" value="FERRIC ENTEROBACTIN TRANSPORT SYSTEM PERMEASE PROTEIN"/>
    <property type="match status" value="1"/>
</dbReference>
<feature type="transmembrane region" description="Helical" evidence="8">
    <location>
        <begin position="297"/>
        <end position="318"/>
    </location>
</feature>
<gene>
    <name evidence="9" type="ORF">EAX62_13205</name>
</gene>
<feature type="transmembrane region" description="Helical" evidence="8">
    <location>
        <begin position="229"/>
        <end position="259"/>
    </location>
</feature>
<dbReference type="GO" id="GO:0022857">
    <property type="term" value="F:transmembrane transporter activity"/>
    <property type="evidence" value="ECO:0007669"/>
    <property type="project" value="InterPro"/>
</dbReference>
<feature type="transmembrane region" description="Helical" evidence="8">
    <location>
        <begin position="138"/>
        <end position="161"/>
    </location>
</feature>
<evidence type="ECO:0000256" key="7">
    <source>
        <dbReference type="ARBA" id="ARBA00023136"/>
    </source>
</evidence>
<feature type="transmembrane region" description="Helical" evidence="8">
    <location>
        <begin position="6"/>
        <end position="29"/>
    </location>
</feature>
<feature type="transmembrane region" description="Helical" evidence="8">
    <location>
        <begin position="88"/>
        <end position="106"/>
    </location>
</feature>
<evidence type="ECO:0000256" key="3">
    <source>
        <dbReference type="ARBA" id="ARBA00022448"/>
    </source>
</evidence>
<feature type="transmembrane region" description="Helical" evidence="8">
    <location>
        <begin position="188"/>
        <end position="209"/>
    </location>
</feature>
<comment type="subcellular location">
    <subcellularLocation>
        <location evidence="1">Cell membrane</location>
        <topology evidence="1">Multi-pass membrane protein</topology>
    </subcellularLocation>
</comment>
<protein>
    <submittedName>
        <fullName evidence="9">Iron ABC transporter permease</fullName>
    </submittedName>
</protein>
<sequence>MRTLRLNLILLAVVAVATLLAVMLGSRFVGFDDFLAIQRGTARGGVDFIVMNNRLPNALTGLLAGVALGVGGALFQSLLRNPLTSPDVIGISLGGSAAAVFAMVVWGLQGLSLIGFTFLGAVLVALGIHLVSKRGHDVGGALILTGIAVAAMLQAVIQFVLTRADERVVGDTFRWLTGSLNSSTWPHLALLGATLLVLVPAALLAGRWLRLLELGDEAAASLGVRVEPARLTLVVLGSALCAAAVAFTGPLAFVSFMAGPLARLLNRGRTSLLLSGLCGAALVLVAETVAHTAFGTVVLPVGVVTGALGAPFLMILLIRSRRV</sequence>
<keyword evidence="3" id="KW-0813">Transport</keyword>
<dbReference type="OrthoDB" id="4455417at2"/>
<dbReference type="AlphaFoldDB" id="A0A3M0GB08"/>
<dbReference type="InterPro" id="IPR037294">
    <property type="entry name" value="ABC_BtuC-like"/>
</dbReference>
<evidence type="ECO:0000256" key="2">
    <source>
        <dbReference type="ARBA" id="ARBA00007935"/>
    </source>
</evidence>
<dbReference type="Proteomes" id="UP000275256">
    <property type="component" value="Unassembled WGS sequence"/>
</dbReference>
<evidence type="ECO:0000256" key="5">
    <source>
        <dbReference type="ARBA" id="ARBA00022692"/>
    </source>
</evidence>
<evidence type="ECO:0000256" key="8">
    <source>
        <dbReference type="SAM" id="Phobius"/>
    </source>
</evidence>
<proteinExistence type="inferred from homology"/>
<reference evidence="9 10" key="1">
    <citation type="submission" date="2018-10" db="EMBL/GenBank/DDBJ databases">
        <title>Tessaracoccus antarcticuss sp. nov., isolated from sediment.</title>
        <authorList>
            <person name="Zhou L.Y."/>
            <person name="Du Z.J."/>
        </authorList>
    </citation>
    <scope>NUCLEOTIDE SEQUENCE [LARGE SCALE GENOMIC DNA]</scope>
    <source>
        <strain evidence="9 10">JDX10</strain>
    </source>
</reference>
<keyword evidence="5 8" id="KW-0812">Transmembrane</keyword>
<evidence type="ECO:0000313" key="10">
    <source>
        <dbReference type="Proteomes" id="UP000275256"/>
    </source>
</evidence>
<dbReference type="PANTHER" id="PTHR30472:SF24">
    <property type="entry name" value="FERRIC ENTEROBACTIN TRANSPORT SYSTEM PERMEASE PROTEIN FEPG"/>
    <property type="match status" value="1"/>
</dbReference>
<dbReference type="RefSeq" id="WP_121902207.1">
    <property type="nucleotide sequence ID" value="NZ_REFW01000004.1"/>
</dbReference>
<organism evidence="9 10">
    <name type="scientific">Tessaracoccus antarcticus</name>
    <dbReference type="NCBI Taxonomy" id="2479848"/>
    <lineage>
        <taxon>Bacteria</taxon>
        <taxon>Bacillati</taxon>
        <taxon>Actinomycetota</taxon>
        <taxon>Actinomycetes</taxon>
        <taxon>Propionibacteriales</taxon>
        <taxon>Propionibacteriaceae</taxon>
        <taxon>Tessaracoccus</taxon>
    </lineage>
</organism>
<dbReference type="Gene3D" id="1.10.3470.10">
    <property type="entry name" value="ABC transporter involved in vitamin B12 uptake, BtuC"/>
    <property type="match status" value="1"/>
</dbReference>
<accession>A0A3M0GB08</accession>
<dbReference type="Pfam" id="PF01032">
    <property type="entry name" value="FecCD"/>
    <property type="match status" value="1"/>
</dbReference>
<feature type="transmembrane region" description="Helical" evidence="8">
    <location>
        <begin position="58"/>
        <end position="76"/>
    </location>
</feature>